<keyword evidence="2" id="KW-0539">Nucleus</keyword>
<comment type="caution">
    <text evidence="6">The sequence shown here is derived from an EMBL/GenBank/DDBJ whole genome shotgun (WGS) entry which is preliminary data.</text>
</comment>
<evidence type="ECO:0000313" key="6">
    <source>
        <dbReference type="EMBL" id="KAF5836796.1"/>
    </source>
</evidence>
<dbReference type="EMBL" id="MU069643">
    <property type="protein sequence ID" value="KAF5836796.1"/>
    <property type="molecule type" value="Genomic_DNA"/>
</dbReference>
<dbReference type="CDD" id="cd20404">
    <property type="entry name" value="Tudor_Agenet_AtEML-like"/>
    <property type="match status" value="1"/>
</dbReference>
<name>A0ABQ7GQB9_DUNSA</name>
<feature type="region of interest" description="Disordered" evidence="4">
    <location>
        <begin position="186"/>
        <end position="210"/>
    </location>
</feature>
<gene>
    <name evidence="6" type="ORF">DUNSADRAFT_5423</name>
</gene>
<dbReference type="InterPro" id="IPR036142">
    <property type="entry name" value="ENT_dom-like_sf"/>
</dbReference>
<keyword evidence="7" id="KW-1185">Reference proteome</keyword>
<comment type="subcellular location">
    <subcellularLocation>
        <location evidence="1">Nucleus</location>
    </subcellularLocation>
</comment>
<proteinExistence type="predicted"/>
<evidence type="ECO:0000256" key="4">
    <source>
        <dbReference type="SAM" id="MobiDB-lite"/>
    </source>
</evidence>
<dbReference type="Proteomes" id="UP000815325">
    <property type="component" value="Unassembled WGS sequence"/>
</dbReference>
<reference evidence="6" key="1">
    <citation type="submission" date="2017-08" db="EMBL/GenBank/DDBJ databases">
        <authorList>
            <person name="Polle J.E."/>
            <person name="Barry K."/>
            <person name="Cushman J."/>
            <person name="Schmutz J."/>
            <person name="Tran D."/>
            <person name="Hathwaick L.T."/>
            <person name="Yim W.C."/>
            <person name="Jenkins J."/>
            <person name="Mckie-Krisberg Z.M."/>
            <person name="Prochnik S."/>
            <person name="Lindquist E."/>
            <person name="Dockter R.B."/>
            <person name="Adam C."/>
            <person name="Molina H."/>
            <person name="Bunkerborg J."/>
            <person name="Jin E."/>
            <person name="Buchheim M."/>
            <person name="Magnuson J."/>
        </authorList>
    </citation>
    <scope>NUCLEOTIDE SEQUENCE</scope>
    <source>
        <strain evidence="6">CCAP 19/18</strain>
    </source>
</reference>
<dbReference type="PROSITE" id="PS51138">
    <property type="entry name" value="ENT"/>
    <property type="match status" value="1"/>
</dbReference>
<dbReference type="InterPro" id="IPR033485">
    <property type="entry name" value="EMSY-LIKE_plant"/>
</dbReference>
<dbReference type="Pfam" id="PF03735">
    <property type="entry name" value="ENT"/>
    <property type="match status" value="1"/>
</dbReference>
<dbReference type="Gene3D" id="1.10.1240.40">
    <property type="entry name" value="ENT domain"/>
    <property type="match status" value="1"/>
</dbReference>
<evidence type="ECO:0000256" key="3">
    <source>
        <dbReference type="SAM" id="Coils"/>
    </source>
</evidence>
<organism evidence="6 7">
    <name type="scientific">Dunaliella salina</name>
    <name type="common">Green alga</name>
    <name type="synonym">Protococcus salinus</name>
    <dbReference type="NCBI Taxonomy" id="3046"/>
    <lineage>
        <taxon>Eukaryota</taxon>
        <taxon>Viridiplantae</taxon>
        <taxon>Chlorophyta</taxon>
        <taxon>core chlorophytes</taxon>
        <taxon>Chlorophyceae</taxon>
        <taxon>CS clade</taxon>
        <taxon>Chlamydomonadales</taxon>
        <taxon>Dunaliellaceae</taxon>
        <taxon>Dunaliella</taxon>
    </lineage>
</organism>
<protein>
    <recommendedName>
        <fullName evidence="5">ENT domain-containing protein</fullName>
    </recommendedName>
</protein>
<evidence type="ECO:0000313" key="7">
    <source>
        <dbReference type="Proteomes" id="UP000815325"/>
    </source>
</evidence>
<evidence type="ECO:0000259" key="5">
    <source>
        <dbReference type="PROSITE" id="PS51138"/>
    </source>
</evidence>
<evidence type="ECO:0000256" key="1">
    <source>
        <dbReference type="ARBA" id="ARBA00004123"/>
    </source>
</evidence>
<accession>A0ABQ7GQB9</accession>
<dbReference type="SMART" id="SM01191">
    <property type="entry name" value="ENT"/>
    <property type="match status" value="1"/>
</dbReference>
<evidence type="ECO:0000256" key="2">
    <source>
        <dbReference type="ARBA" id="ARBA00023242"/>
    </source>
</evidence>
<dbReference type="PANTHER" id="PTHR33432:SF27">
    <property type="entry name" value="PROTEIN EMSY-LIKE 3"/>
    <property type="match status" value="1"/>
</dbReference>
<dbReference type="PANTHER" id="PTHR33432">
    <property type="entry name" value="PROTEIN EMSY-LIKE 4"/>
    <property type="match status" value="1"/>
</dbReference>
<keyword evidence="3" id="KW-0175">Coiled coil</keyword>
<feature type="coiled-coil region" evidence="3">
    <location>
        <begin position="37"/>
        <end position="64"/>
    </location>
</feature>
<feature type="domain" description="ENT" evidence="5">
    <location>
        <begin position="4"/>
        <end position="90"/>
    </location>
</feature>
<dbReference type="SUPFAM" id="SSF158639">
    <property type="entry name" value="ENT-like"/>
    <property type="match status" value="1"/>
</dbReference>
<dbReference type="Gene3D" id="2.30.30.140">
    <property type="match status" value="1"/>
</dbReference>
<dbReference type="InterPro" id="IPR005491">
    <property type="entry name" value="ENT_dom"/>
</dbReference>
<sequence>MNQAEERISQMNKEAYQSVLRALFAKNTSNAETMKLMLKLRKELNVTSDEHKEWLQELIKARNEGTLGQLLQSSLAQTNPTPAAATGNGWAVQAPINVPPLIGYKVQRYWPGEGEWCEGIVTDYRERDGLYCITYNLGKKDESMEHFDIARAEAIGDAQRSYYQQTPDKIDLRRYSSTRAYQNSVVLNPNKSRRKSLEPKSGSKRAVSLS</sequence>